<keyword evidence="2" id="KW-1185">Reference proteome</keyword>
<reference evidence="1" key="1">
    <citation type="journal article" date="2020" name="Stud. Mycol.">
        <title>101 Dothideomycetes genomes: a test case for predicting lifestyles and emergence of pathogens.</title>
        <authorList>
            <person name="Haridas S."/>
            <person name="Albert R."/>
            <person name="Binder M."/>
            <person name="Bloem J."/>
            <person name="Labutti K."/>
            <person name="Salamov A."/>
            <person name="Andreopoulos B."/>
            <person name="Baker S."/>
            <person name="Barry K."/>
            <person name="Bills G."/>
            <person name="Bluhm B."/>
            <person name="Cannon C."/>
            <person name="Castanera R."/>
            <person name="Culley D."/>
            <person name="Daum C."/>
            <person name="Ezra D."/>
            <person name="Gonzalez J."/>
            <person name="Henrissat B."/>
            <person name="Kuo A."/>
            <person name="Liang C."/>
            <person name="Lipzen A."/>
            <person name="Lutzoni F."/>
            <person name="Magnuson J."/>
            <person name="Mondo S."/>
            <person name="Nolan M."/>
            <person name="Ohm R."/>
            <person name="Pangilinan J."/>
            <person name="Park H.-J."/>
            <person name="Ramirez L."/>
            <person name="Alfaro M."/>
            <person name="Sun H."/>
            <person name="Tritt A."/>
            <person name="Yoshinaga Y."/>
            <person name="Zwiers L.-H."/>
            <person name="Turgeon B."/>
            <person name="Goodwin S."/>
            <person name="Spatafora J."/>
            <person name="Crous P."/>
            <person name="Grigoriev I."/>
        </authorList>
    </citation>
    <scope>NUCLEOTIDE SEQUENCE</scope>
    <source>
        <strain evidence="1">CBS 379.55</strain>
    </source>
</reference>
<name>A0A6A6JF77_WESOR</name>
<gene>
    <name evidence="1" type="ORF">EI97DRAFT_145744</name>
</gene>
<dbReference type="EMBL" id="ML986507">
    <property type="protein sequence ID" value="KAF2273829.1"/>
    <property type="molecule type" value="Genomic_DNA"/>
</dbReference>
<protein>
    <submittedName>
        <fullName evidence="1">Uncharacterized protein</fullName>
    </submittedName>
</protein>
<sequence>MTNHKARATCPKHRFICAACRVSEATDARARSWLCCLMSVCGCGCCAMTVGCLGGGSVRARQCHDGQTQLEGIECDMVPRYDLSENKFVDLGIFKAEGTRLRCRMCGFLIASLVLCMHMSQACPMYPRYPSSNMHEHPDIDLILNTGSNLCASGKVESSANRSVFIQRCIFLVVSTCR</sequence>
<dbReference type="RefSeq" id="XP_033651368.1">
    <property type="nucleotide sequence ID" value="XM_033793231.1"/>
</dbReference>
<organism evidence="1 2">
    <name type="scientific">Westerdykella ornata</name>
    <dbReference type="NCBI Taxonomy" id="318751"/>
    <lineage>
        <taxon>Eukaryota</taxon>
        <taxon>Fungi</taxon>
        <taxon>Dikarya</taxon>
        <taxon>Ascomycota</taxon>
        <taxon>Pezizomycotina</taxon>
        <taxon>Dothideomycetes</taxon>
        <taxon>Pleosporomycetidae</taxon>
        <taxon>Pleosporales</taxon>
        <taxon>Sporormiaceae</taxon>
        <taxon>Westerdykella</taxon>
    </lineage>
</organism>
<proteinExistence type="predicted"/>
<dbReference type="AlphaFoldDB" id="A0A6A6JF77"/>
<evidence type="ECO:0000313" key="1">
    <source>
        <dbReference type="EMBL" id="KAF2273829.1"/>
    </source>
</evidence>
<evidence type="ECO:0000313" key="2">
    <source>
        <dbReference type="Proteomes" id="UP000800097"/>
    </source>
</evidence>
<dbReference type="Proteomes" id="UP000800097">
    <property type="component" value="Unassembled WGS sequence"/>
</dbReference>
<dbReference type="GeneID" id="54546406"/>
<accession>A0A6A6JF77</accession>